<organism evidence="2">
    <name type="scientific">Arundo donax</name>
    <name type="common">Giant reed</name>
    <name type="synonym">Donax arundinaceus</name>
    <dbReference type="NCBI Taxonomy" id="35708"/>
    <lineage>
        <taxon>Eukaryota</taxon>
        <taxon>Viridiplantae</taxon>
        <taxon>Streptophyta</taxon>
        <taxon>Embryophyta</taxon>
        <taxon>Tracheophyta</taxon>
        <taxon>Spermatophyta</taxon>
        <taxon>Magnoliopsida</taxon>
        <taxon>Liliopsida</taxon>
        <taxon>Poales</taxon>
        <taxon>Poaceae</taxon>
        <taxon>PACMAD clade</taxon>
        <taxon>Arundinoideae</taxon>
        <taxon>Arundineae</taxon>
        <taxon>Arundo</taxon>
    </lineage>
</organism>
<proteinExistence type="predicted"/>
<dbReference type="EMBL" id="GBRH01162995">
    <property type="protein sequence ID" value="JAE34901.1"/>
    <property type="molecule type" value="Transcribed_RNA"/>
</dbReference>
<accession>A0A0A9HJ59</accession>
<feature type="transmembrane region" description="Helical" evidence="1">
    <location>
        <begin position="60"/>
        <end position="77"/>
    </location>
</feature>
<keyword evidence="1" id="KW-1133">Transmembrane helix</keyword>
<evidence type="ECO:0000313" key="2">
    <source>
        <dbReference type="EMBL" id="JAE34901.1"/>
    </source>
</evidence>
<keyword evidence="1" id="KW-0812">Transmembrane</keyword>
<evidence type="ECO:0000256" key="1">
    <source>
        <dbReference type="SAM" id="Phobius"/>
    </source>
</evidence>
<keyword evidence="1" id="KW-0472">Membrane</keyword>
<protein>
    <submittedName>
        <fullName evidence="2">Uncharacterized protein</fullName>
    </submittedName>
</protein>
<sequence length="101" mass="11612">MILCVECILTFVFSEPVYQYYGNTSGNFNEDDLPFPSKILSFLIGITQYADADNHVSKKIMLMLINTFLFFIFYGGLDSEKKSLCGRLMLYFYDVGSRNSK</sequence>
<dbReference type="AlphaFoldDB" id="A0A0A9HJ59"/>
<name>A0A0A9HJ59_ARUDO</name>
<reference evidence="2" key="1">
    <citation type="submission" date="2014-09" db="EMBL/GenBank/DDBJ databases">
        <authorList>
            <person name="Magalhaes I.L.F."/>
            <person name="Oliveira U."/>
            <person name="Santos F.R."/>
            <person name="Vidigal T.H.D.A."/>
            <person name="Brescovit A.D."/>
            <person name="Santos A.J."/>
        </authorList>
    </citation>
    <scope>NUCLEOTIDE SEQUENCE</scope>
    <source>
        <tissue evidence="2">Shoot tissue taken approximately 20 cm above the soil surface</tissue>
    </source>
</reference>
<reference evidence="2" key="2">
    <citation type="journal article" date="2015" name="Data Brief">
        <title>Shoot transcriptome of the giant reed, Arundo donax.</title>
        <authorList>
            <person name="Barrero R.A."/>
            <person name="Guerrero F.D."/>
            <person name="Moolhuijzen P."/>
            <person name="Goolsby J.A."/>
            <person name="Tidwell J."/>
            <person name="Bellgard S.E."/>
            <person name="Bellgard M.I."/>
        </authorList>
    </citation>
    <scope>NUCLEOTIDE SEQUENCE</scope>
    <source>
        <tissue evidence="2">Shoot tissue taken approximately 20 cm above the soil surface</tissue>
    </source>
</reference>